<dbReference type="Proteomes" id="UP000022141">
    <property type="component" value="Unassembled WGS sequence"/>
</dbReference>
<feature type="transmembrane region" description="Helical" evidence="1">
    <location>
        <begin position="12"/>
        <end position="35"/>
    </location>
</feature>
<keyword evidence="1" id="KW-1133">Transmembrane helix</keyword>
<evidence type="ECO:0000259" key="2">
    <source>
        <dbReference type="Pfam" id="PF12146"/>
    </source>
</evidence>
<dbReference type="PANTHER" id="PTHR11614">
    <property type="entry name" value="PHOSPHOLIPASE-RELATED"/>
    <property type="match status" value="1"/>
</dbReference>
<feature type="domain" description="Serine aminopeptidase S33" evidence="2">
    <location>
        <begin position="120"/>
        <end position="244"/>
    </location>
</feature>
<keyword evidence="1" id="KW-0472">Membrane</keyword>
<keyword evidence="3" id="KW-0378">Hydrolase</keyword>
<dbReference type="InterPro" id="IPR022742">
    <property type="entry name" value="Hydrolase_4"/>
</dbReference>
<proteinExistence type="predicted"/>
<evidence type="ECO:0000313" key="3">
    <source>
        <dbReference type="EMBL" id="EXI90678.1"/>
    </source>
</evidence>
<dbReference type="Gene3D" id="3.40.50.1820">
    <property type="entry name" value="alpha/beta hydrolase"/>
    <property type="match status" value="1"/>
</dbReference>
<gene>
    <name evidence="3" type="ORF">AW11_00535</name>
</gene>
<dbReference type="InterPro" id="IPR029058">
    <property type="entry name" value="AB_hydrolase_fold"/>
</dbReference>
<name>A0A011P6T2_ACCRE</name>
<reference evidence="3" key="1">
    <citation type="submission" date="2014-02" db="EMBL/GenBank/DDBJ databases">
        <title>Expanding our view of genomic diversity in Candidatus Accumulibacter clades.</title>
        <authorList>
            <person name="Skennerton C.T."/>
            <person name="Barr J.J."/>
            <person name="Slater F.R."/>
            <person name="Bond P.L."/>
            <person name="Tyson G.W."/>
        </authorList>
    </citation>
    <scope>NUCLEOTIDE SEQUENCE [LARGE SCALE GENOMIC DNA]</scope>
</reference>
<evidence type="ECO:0000313" key="4">
    <source>
        <dbReference type="Proteomes" id="UP000022141"/>
    </source>
</evidence>
<dbReference type="eggNOG" id="COG2267">
    <property type="taxonomic scope" value="Bacteria"/>
</dbReference>
<dbReference type="GO" id="GO:0047372">
    <property type="term" value="F:monoacylglycerol lipase activity"/>
    <property type="evidence" value="ECO:0007669"/>
    <property type="project" value="UniProtKB-EC"/>
</dbReference>
<dbReference type="AlphaFoldDB" id="A0A011P6T2"/>
<dbReference type="Pfam" id="PF12146">
    <property type="entry name" value="Hydrolase_4"/>
    <property type="match status" value="1"/>
</dbReference>
<keyword evidence="4" id="KW-1185">Reference proteome</keyword>
<dbReference type="EMBL" id="JEMY01000004">
    <property type="protein sequence ID" value="EXI90678.1"/>
    <property type="molecule type" value="Genomic_DNA"/>
</dbReference>
<dbReference type="SUPFAM" id="SSF53474">
    <property type="entry name" value="alpha/beta-Hydrolases"/>
    <property type="match status" value="1"/>
</dbReference>
<sequence>MILRLTRFARRILVAVAYSFGGAVVTLVIVGVVYLEARPELDVWHLADLDEEFTETSGVDSFSDYLALEDRLFAQLHAQVYAKVPASGQRSINRYDGNSLSDPESWSPNWNRSFELTAATPKAGVLLLHGMSDSPYSLRALGEALNAAGATVVGMRLPGHGTAPSGLVEVTWQDMAAAVRLAMRHLATQVAERPLYIVGYSTGAALAVNYALATLDDGALPKVARMILLSPAIGVSSAAAFAVWQGRLGHLLGLEKLAWTSILPEYDPYKYGSFAVNAGDVVYRLTLHIQNRLDELGGRGKLAAFPPVLAFSSVVDATVSTPALVRNLFDRLPQGGHELVLFDINRMAEMEPIMTSDPSAAVQALLDNPLRPFALGVVTNENASSRQLVVRSAGPGDATLTETPLGLAWPPDLYSLAHVALPFAPDDPIYGGQALRTGRSVHLGQLALRGERGVLQIPAADMLRLRWNPFFPYVEARALAFTGLGGE</sequence>
<accession>A0A011P6T2</accession>
<keyword evidence="1" id="KW-0812">Transmembrane</keyword>
<protein>
    <submittedName>
        <fullName evidence="3">Thermostable monoacylglycerol lipase</fullName>
        <ecNumber evidence="3">3.1.1.23</ecNumber>
    </submittedName>
</protein>
<dbReference type="STRING" id="1454004.AW11_00535"/>
<dbReference type="EC" id="3.1.1.23" evidence="3"/>
<dbReference type="InterPro" id="IPR051044">
    <property type="entry name" value="MAG_DAG_Lipase"/>
</dbReference>
<dbReference type="PATRIC" id="fig|1454004.3.peg.556"/>
<evidence type="ECO:0000256" key="1">
    <source>
        <dbReference type="SAM" id="Phobius"/>
    </source>
</evidence>
<organism evidence="3 4">
    <name type="scientific">Accumulibacter regalis</name>
    <dbReference type="NCBI Taxonomy" id="522306"/>
    <lineage>
        <taxon>Bacteria</taxon>
        <taxon>Pseudomonadati</taxon>
        <taxon>Pseudomonadota</taxon>
        <taxon>Betaproteobacteria</taxon>
        <taxon>Candidatus Accumulibacter</taxon>
    </lineage>
</organism>
<comment type="caution">
    <text evidence="3">The sequence shown here is derived from an EMBL/GenBank/DDBJ whole genome shotgun (WGS) entry which is preliminary data.</text>
</comment>